<dbReference type="EMBL" id="CP026304">
    <property type="protein sequence ID" value="AVZ72975.1"/>
    <property type="molecule type" value="Genomic_DNA"/>
</dbReference>
<dbReference type="RefSeq" id="WP_108148653.1">
    <property type="nucleotide sequence ID" value="NZ_CP026304.1"/>
</dbReference>
<evidence type="ECO:0000313" key="3">
    <source>
        <dbReference type="Proteomes" id="UP000244201"/>
    </source>
</evidence>
<evidence type="ECO:0000313" key="2">
    <source>
        <dbReference type="EMBL" id="AVZ72975.1"/>
    </source>
</evidence>
<dbReference type="KEGG" id="slk:SLUN_13010"/>
<dbReference type="AlphaFoldDB" id="A0A2R4T1G2"/>
<proteinExistence type="predicted"/>
<protein>
    <submittedName>
        <fullName evidence="2">Uncharacterized protein</fullName>
    </submittedName>
</protein>
<evidence type="ECO:0000256" key="1">
    <source>
        <dbReference type="SAM" id="MobiDB-lite"/>
    </source>
</evidence>
<reference evidence="2 3" key="1">
    <citation type="submission" date="2018-01" db="EMBL/GenBank/DDBJ databases">
        <title>Complete genome sequence of Streptomyces lunaelactis MM109T, a Ferroverdin A producer isolated from cave moonmilk deposits.</title>
        <authorList>
            <person name="Naome A."/>
            <person name="Martinet L."/>
            <person name="Maciejewska M."/>
            <person name="Anderssen S."/>
            <person name="Adam D."/>
            <person name="Tenconi E."/>
            <person name="Deflandre B."/>
            <person name="Arguelles-Arias A."/>
            <person name="Calusinska M."/>
            <person name="Copieters W."/>
            <person name="Karim L."/>
            <person name="Hanikenne M."/>
            <person name="Baurain D."/>
            <person name="van Wezel G."/>
            <person name="Smargiasso N."/>
            <person name="de Pauw E."/>
            <person name="Delfosse P."/>
            <person name="Rigali S."/>
        </authorList>
    </citation>
    <scope>NUCLEOTIDE SEQUENCE [LARGE SCALE GENOMIC DNA]</scope>
    <source>
        <strain evidence="2 3">MM109</strain>
    </source>
</reference>
<sequence length="138" mass="15392">MATDLKAWGRLVLDAESRGMSTNQACKWATETLTPVRRTKADPAVQRARTAVQPSKQMQPGRGETVTYSMNPVRGLPSIVTRTKADPAAFAARAAAVKQARERWRDAEKSFARLDTRIEQLREWEAGWRSALAAGYLF</sequence>
<keyword evidence="3" id="KW-1185">Reference proteome</keyword>
<feature type="region of interest" description="Disordered" evidence="1">
    <location>
        <begin position="41"/>
        <end position="70"/>
    </location>
</feature>
<name>A0A2R4T1G2_9ACTN</name>
<gene>
    <name evidence="2" type="ORF">SLUN_13010</name>
</gene>
<dbReference type="Proteomes" id="UP000244201">
    <property type="component" value="Chromosome"/>
</dbReference>
<organism evidence="2 3">
    <name type="scientific">Streptomyces lunaelactis</name>
    <dbReference type="NCBI Taxonomy" id="1535768"/>
    <lineage>
        <taxon>Bacteria</taxon>
        <taxon>Bacillati</taxon>
        <taxon>Actinomycetota</taxon>
        <taxon>Actinomycetes</taxon>
        <taxon>Kitasatosporales</taxon>
        <taxon>Streptomycetaceae</taxon>
        <taxon>Streptomyces</taxon>
    </lineage>
</organism>
<dbReference type="GeneID" id="55656182"/>
<accession>A0A2R4T1G2</accession>